<dbReference type="KEGG" id="sva:SVA_2305"/>
<dbReference type="Pfam" id="PF01814">
    <property type="entry name" value="Hemerythrin"/>
    <property type="match status" value="1"/>
</dbReference>
<dbReference type="PANTHER" id="PTHR35585:SF1">
    <property type="entry name" value="HHE DOMAIN PROTEIN (AFU_ORTHOLOGUE AFUA_4G00730)"/>
    <property type="match status" value="1"/>
</dbReference>
<keyword evidence="3" id="KW-1185">Reference proteome</keyword>
<evidence type="ECO:0000313" key="2">
    <source>
        <dbReference type="EMBL" id="BAU48855.1"/>
    </source>
</evidence>
<reference evidence="2 3" key="1">
    <citation type="submission" date="2015-08" db="EMBL/GenBank/DDBJ databases">
        <title>Complete genome sequence of Sulfurifustis variabilis.</title>
        <authorList>
            <person name="Miura A."/>
            <person name="Kojima H."/>
            <person name="Fukui M."/>
        </authorList>
    </citation>
    <scope>NUCLEOTIDE SEQUENCE [LARGE SCALE GENOMIC DNA]</scope>
    <source>
        <strain evidence="3">skN76</strain>
    </source>
</reference>
<evidence type="ECO:0000259" key="1">
    <source>
        <dbReference type="Pfam" id="PF01814"/>
    </source>
</evidence>
<dbReference type="PANTHER" id="PTHR35585">
    <property type="entry name" value="HHE DOMAIN PROTEIN (AFU_ORTHOLOGUE AFUA_4G00730)"/>
    <property type="match status" value="1"/>
</dbReference>
<dbReference type="AlphaFoldDB" id="A0A1B4V5Y1"/>
<organism evidence="2 3">
    <name type="scientific">Sulfurifustis variabilis</name>
    <dbReference type="NCBI Taxonomy" id="1675686"/>
    <lineage>
        <taxon>Bacteria</taxon>
        <taxon>Pseudomonadati</taxon>
        <taxon>Pseudomonadota</taxon>
        <taxon>Gammaproteobacteria</taxon>
        <taxon>Acidiferrobacterales</taxon>
        <taxon>Acidiferrobacteraceae</taxon>
        <taxon>Sulfurifustis</taxon>
    </lineage>
</organism>
<accession>A0A1B4V5Y1</accession>
<feature type="domain" description="Hemerythrin-like" evidence="1">
    <location>
        <begin position="4"/>
        <end position="121"/>
    </location>
</feature>
<sequence>MDVFKLLKQDHAEVAKLFKKLEESSERAVKTREKTFKELAKELTVHTQVEEEIFYPRLREEESLREIINEAIEEHHVADTLLEEISAMPTDDEQWEAKLTVLKEVIEHHVEEEEKELFPKAEKLIDKDEAAEMAQTITEEKEGMMKGAHKGAKEMFARLGL</sequence>
<dbReference type="InterPro" id="IPR012312">
    <property type="entry name" value="Hemerythrin-like"/>
</dbReference>
<proteinExistence type="predicted"/>
<dbReference type="RefSeq" id="WP_169924060.1">
    <property type="nucleotide sequence ID" value="NZ_AP014936.1"/>
</dbReference>
<protein>
    <submittedName>
        <fullName evidence="2">Hemerythrin</fullName>
    </submittedName>
</protein>
<gene>
    <name evidence="2" type="ORF">SVA_2305</name>
</gene>
<dbReference type="Proteomes" id="UP000218899">
    <property type="component" value="Chromosome"/>
</dbReference>
<dbReference type="EMBL" id="AP014936">
    <property type="protein sequence ID" value="BAU48855.1"/>
    <property type="molecule type" value="Genomic_DNA"/>
</dbReference>
<dbReference type="Gene3D" id="1.20.120.520">
    <property type="entry name" value="nmb1532 protein domain like"/>
    <property type="match status" value="1"/>
</dbReference>
<name>A0A1B4V5Y1_9GAMM</name>
<evidence type="ECO:0000313" key="3">
    <source>
        <dbReference type="Proteomes" id="UP000218899"/>
    </source>
</evidence>